<gene>
    <name evidence="3" type="ORF">M413DRAFT_26582</name>
</gene>
<evidence type="ECO:0000256" key="2">
    <source>
        <dbReference type="SAM" id="MobiDB-lite"/>
    </source>
</evidence>
<protein>
    <submittedName>
        <fullName evidence="3">Uncharacterized protein</fullName>
    </submittedName>
</protein>
<evidence type="ECO:0000313" key="3">
    <source>
        <dbReference type="EMBL" id="KIM42538.1"/>
    </source>
</evidence>
<name>A0A0C2XY07_HEBCY</name>
<dbReference type="EMBL" id="KN831777">
    <property type="protein sequence ID" value="KIM42538.1"/>
    <property type="molecule type" value="Genomic_DNA"/>
</dbReference>
<feature type="region of interest" description="Disordered" evidence="2">
    <location>
        <begin position="100"/>
        <end position="216"/>
    </location>
</feature>
<reference evidence="3 4" key="1">
    <citation type="submission" date="2014-04" db="EMBL/GenBank/DDBJ databases">
        <authorList>
            <consortium name="DOE Joint Genome Institute"/>
            <person name="Kuo A."/>
            <person name="Gay G."/>
            <person name="Dore J."/>
            <person name="Kohler A."/>
            <person name="Nagy L.G."/>
            <person name="Floudas D."/>
            <person name="Copeland A."/>
            <person name="Barry K.W."/>
            <person name="Cichocki N."/>
            <person name="Veneault-Fourrey C."/>
            <person name="LaButti K."/>
            <person name="Lindquist E.A."/>
            <person name="Lipzen A."/>
            <person name="Lundell T."/>
            <person name="Morin E."/>
            <person name="Murat C."/>
            <person name="Sun H."/>
            <person name="Tunlid A."/>
            <person name="Henrissat B."/>
            <person name="Grigoriev I.V."/>
            <person name="Hibbett D.S."/>
            <person name="Martin F."/>
            <person name="Nordberg H.P."/>
            <person name="Cantor M.N."/>
            <person name="Hua S.X."/>
        </authorList>
    </citation>
    <scope>NUCLEOTIDE SEQUENCE [LARGE SCALE GENOMIC DNA]</scope>
    <source>
        <strain evidence="4">h7</strain>
    </source>
</reference>
<keyword evidence="4" id="KW-1185">Reference proteome</keyword>
<dbReference type="HOGENOM" id="CLU_509042_0_0_1"/>
<evidence type="ECO:0000313" key="4">
    <source>
        <dbReference type="Proteomes" id="UP000053424"/>
    </source>
</evidence>
<dbReference type="AlphaFoldDB" id="A0A0C2XY07"/>
<evidence type="ECO:0000256" key="1">
    <source>
        <dbReference type="SAM" id="Coils"/>
    </source>
</evidence>
<feature type="coiled-coil region" evidence="1">
    <location>
        <begin position="341"/>
        <end position="368"/>
    </location>
</feature>
<reference evidence="4" key="2">
    <citation type="submission" date="2015-01" db="EMBL/GenBank/DDBJ databases">
        <title>Evolutionary Origins and Diversification of the Mycorrhizal Mutualists.</title>
        <authorList>
            <consortium name="DOE Joint Genome Institute"/>
            <consortium name="Mycorrhizal Genomics Consortium"/>
            <person name="Kohler A."/>
            <person name="Kuo A."/>
            <person name="Nagy L.G."/>
            <person name="Floudas D."/>
            <person name="Copeland A."/>
            <person name="Barry K.W."/>
            <person name="Cichocki N."/>
            <person name="Veneault-Fourrey C."/>
            <person name="LaButti K."/>
            <person name="Lindquist E.A."/>
            <person name="Lipzen A."/>
            <person name="Lundell T."/>
            <person name="Morin E."/>
            <person name="Murat C."/>
            <person name="Riley R."/>
            <person name="Ohm R."/>
            <person name="Sun H."/>
            <person name="Tunlid A."/>
            <person name="Henrissat B."/>
            <person name="Grigoriev I.V."/>
            <person name="Hibbett D.S."/>
            <person name="Martin F."/>
        </authorList>
    </citation>
    <scope>NUCLEOTIDE SEQUENCE [LARGE SCALE GENOMIC DNA]</scope>
    <source>
        <strain evidence="4">h7</strain>
    </source>
</reference>
<feature type="region of interest" description="Disordered" evidence="2">
    <location>
        <begin position="474"/>
        <end position="535"/>
    </location>
</feature>
<dbReference type="Proteomes" id="UP000053424">
    <property type="component" value="Unassembled WGS sequence"/>
</dbReference>
<accession>A0A0C2XY07</accession>
<proteinExistence type="predicted"/>
<keyword evidence="1" id="KW-0175">Coiled coil</keyword>
<sequence length="535" mass="57909">MPKPTQPTTTTPPPKERLMAWARELYTVVQDEKKYAQQHDTLFQQFDLLHDATRHLPPPTFIHHVAPIYNHTASQGYQPPIHLQSLRDAVFRWCRNEPVDPWKAPPDQQSRSPSPVLPPAPTKSTLPHKPLPPTKLGPSKTAEATAGSSKPPPMARGSTKPSSKSAPTAPTDKPKKKCRPKKSAPVVDEQDDSNHEADEENEEDAPTNNGAKQPVSTAGMSLHLTKCKRCEGLGHPCNVNPQARGPNTACYQCYDWKAACSHTGGRGASKAAPEAGPSGSVGIPLEVVRARSTAKAEGVEEGLLGSPTKKVRSRKKATTVPAGESGEYRPPFVPTDIMERLKAYESAHQADQEKITELSQQIARMETENRTTQQWCSAGLLSLWENTSGRDLGVMTVLRDMHAVLVEESLRQHRLEQTTQTLQALLEIPPLPNLQQPAHLPHFPNANALAPATTTTTTTITTTDSTSPANAAIANEPVTTTPPGQSAAPILEEPTSPLTDHSGSEEEQEVPLANGKKRGGSALPDAGKHKHPKRG</sequence>
<dbReference type="OrthoDB" id="3121447at2759"/>
<organism evidence="3 4">
    <name type="scientific">Hebeloma cylindrosporum</name>
    <dbReference type="NCBI Taxonomy" id="76867"/>
    <lineage>
        <taxon>Eukaryota</taxon>
        <taxon>Fungi</taxon>
        <taxon>Dikarya</taxon>
        <taxon>Basidiomycota</taxon>
        <taxon>Agaricomycotina</taxon>
        <taxon>Agaricomycetes</taxon>
        <taxon>Agaricomycetidae</taxon>
        <taxon>Agaricales</taxon>
        <taxon>Agaricineae</taxon>
        <taxon>Hymenogastraceae</taxon>
        <taxon>Hebeloma</taxon>
    </lineage>
</organism>
<feature type="region of interest" description="Disordered" evidence="2">
    <location>
        <begin position="298"/>
        <end position="332"/>
    </location>
</feature>